<dbReference type="RefSeq" id="XP_008083952.1">
    <property type="nucleotide sequence ID" value="XM_008085761.1"/>
</dbReference>
<dbReference type="EMBL" id="KE145367">
    <property type="protein sequence ID" value="EPE29843.1"/>
    <property type="molecule type" value="Genomic_DNA"/>
</dbReference>
<dbReference type="Proteomes" id="UP000016922">
    <property type="component" value="Unassembled WGS sequence"/>
</dbReference>
<name>S3DTY0_GLAL2</name>
<accession>S3DTY0</accession>
<keyword evidence="2" id="KW-1185">Reference proteome</keyword>
<protein>
    <submittedName>
        <fullName evidence="1">Uncharacterized protein</fullName>
    </submittedName>
</protein>
<evidence type="ECO:0000313" key="1">
    <source>
        <dbReference type="EMBL" id="EPE29843.1"/>
    </source>
</evidence>
<evidence type="ECO:0000313" key="2">
    <source>
        <dbReference type="Proteomes" id="UP000016922"/>
    </source>
</evidence>
<dbReference type="HOGENOM" id="CLU_1510750_0_0_1"/>
<organism evidence="1 2">
    <name type="scientific">Glarea lozoyensis (strain ATCC 20868 / MF5171)</name>
    <dbReference type="NCBI Taxonomy" id="1116229"/>
    <lineage>
        <taxon>Eukaryota</taxon>
        <taxon>Fungi</taxon>
        <taxon>Dikarya</taxon>
        <taxon>Ascomycota</taxon>
        <taxon>Pezizomycotina</taxon>
        <taxon>Leotiomycetes</taxon>
        <taxon>Helotiales</taxon>
        <taxon>Helotiaceae</taxon>
        <taxon>Glarea</taxon>
    </lineage>
</organism>
<proteinExistence type="predicted"/>
<gene>
    <name evidence="1" type="ORF">GLAREA_01003</name>
</gene>
<sequence length="178" mass="20004">MVLGLELGKLELDVVVDNLDVEEEMLVCEFGVDFELLLDNNPDVEVNDSEDVKVVVDPDDVREPLVVKDKESVVLESKPEELEVEIEVDSVLLELLVEVEGVLLEPGVLLLVLPATLEEELDKALLEEDSKLLALETDTNVEIKDVLLVVLFRFPLDDVVEVLTKFCQPGCLTTMRWY</sequence>
<reference evidence="1 2" key="1">
    <citation type="journal article" date="2013" name="BMC Genomics">
        <title>Genomics-driven discovery of the pneumocandin biosynthetic gene cluster in the fungus Glarea lozoyensis.</title>
        <authorList>
            <person name="Chen L."/>
            <person name="Yue Q."/>
            <person name="Zhang X."/>
            <person name="Xiang M."/>
            <person name="Wang C."/>
            <person name="Li S."/>
            <person name="Che Y."/>
            <person name="Ortiz-Lopez F.J."/>
            <person name="Bills G.F."/>
            <person name="Liu X."/>
            <person name="An Z."/>
        </authorList>
    </citation>
    <scope>NUCLEOTIDE SEQUENCE [LARGE SCALE GENOMIC DNA]</scope>
    <source>
        <strain evidence="2">ATCC 20868 / MF5171</strain>
    </source>
</reference>
<dbReference type="GeneID" id="19460061"/>
<dbReference type="KEGG" id="glz:GLAREA_01003"/>
<dbReference type="AlphaFoldDB" id="S3DTY0"/>